<evidence type="ECO:0000313" key="2">
    <source>
        <dbReference type="Proteomes" id="UP000830434"/>
    </source>
</evidence>
<organism evidence="1 2">
    <name type="scientific">Halorussus gelatinilyticus</name>
    <dbReference type="NCBI Taxonomy" id="2937524"/>
    <lineage>
        <taxon>Archaea</taxon>
        <taxon>Methanobacteriati</taxon>
        <taxon>Methanobacteriota</taxon>
        <taxon>Stenosarchaea group</taxon>
        <taxon>Halobacteria</taxon>
        <taxon>Halobacteriales</taxon>
        <taxon>Haladaptataceae</taxon>
        <taxon>Halorussus</taxon>
    </lineage>
</organism>
<evidence type="ECO:0000313" key="1">
    <source>
        <dbReference type="EMBL" id="UPW00914.1"/>
    </source>
</evidence>
<accession>A0A8U0IL35</accession>
<gene>
    <name evidence="1" type="ORF">M0R88_02135</name>
</gene>
<reference evidence="1" key="1">
    <citation type="submission" date="2022-04" db="EMBL/GenBank/DDBJ databases">
        <title>Diverse halophilic archaea isolated from saline environments.</title>
        <authorList>
            <person name="Cui H.-L."/>
        </authorList>
    </citation>
    <scope>NUCLEOTIDE SEQUENCE</scope>
    <source>
        <strain evidence="1">XZYJT40</strain>
    </source>
</reference>
<dbReference type="GeneID" id="72188616"/>
<proteinExistence type="predicted"/>
<dbReference type="EMBL" id="CP096658">
    <property type="protein sequence ID" value="UPW00914.1"/>
    <property type="molecule type" value="Genomic_DNA"/>
</dbReference>
<dbReference type="Proteomes" id="UP000830434">
    <property type="component" value="Chromosome"/>
</dbReference>
<dbReference type="RefSeq" id="WP_248655321.1">
    <property type="nucleotide sequence ID" value="NZ_CP096658.1"/>
</dbReference>
<dbReference type="AlphaFoldDB" id="A0A8U0IL35"/>
<protein>
    <submittedName>
        <fullName evidence="1">Uncharacterized protein</fullName>
    </submittedName>
</protein>
<sequence>MLSNGDITSSMIVATVLECPQCVEENHAEFTGELVDGDGVWRMRCCGALADGPHPEAA</sequence>
<dbReference type="KEGG" id="haxz:M0R88_02135"/>
<name>A0A8U0IL35_9EURY</name>
<keyword evidence="2" id="KW-1185">Reference proteome</keyword>